<keyword evidence="3" id="KW-0808">Transferase</keyword>
<dbReference type="InterPro" id="IPR015421">
    <property type="entry name" value="PyrdxlP-dep_Trfase_major"/>
</dbReference>
<dbReference type="PANTHER" id="PTHR43807">
    <property type="entry name" value="FI04487P"/>
    <property type="match status" value="1"/>
</dbReference>
<dbReference type="Gene3D" id="3.90.1150.10">
    <property type="entry name" value="Aspartate Aminotransferase, domain 1"/>
    <property type="match status" value="1"/>
</dbReference>
<dbReference type="InterPro" id="IPR015422">
    <property type="entry name" value="PyrdxlP-dep_Trfase_small"/>
</dbReference>
<dbReference type="Pfam" id="PF00155">
    <property type="entry name" value="Aminotran_1_2"/>
    <property type="match status" value="1"/>
</dbReference>
<dbReference type="PANTHER" id="PTHR43807:SF20">
    <property type="entry name" value="FI04487P"/>
    <property type="match status" value="1"/>
</dbReference>
<dbReference type="SUPFAM" id="SSF53383">
    <property type="entry name" value="PLP-dependent transferases"/>
    <property type="match status" value="1"/>
</dbReference>
<dbReference type="InterPro" id="IPR004839">
    <property type="entry name" value="Aminotransferase_I/II_large"/>
</dbReference>
<feature type="domain" description="Aminotransferase class I/classII large" evidence="5">
    <location>
        <begin position="91"/>
        <end position="421"/>
    </location>
</feature>
<evidence type="ECO:0000256" key="4">
    <source>
        <dbReference type="ARBA" id="ARBA00022898"/>
    </source>
</evidence>
<evidence type="ECO:0000256" key="1">
    <source>
        <dbReference type="ARBA" id="ARBA00001933"/>
    </source>
</evidence>
<accession>A0ABR1FUD6</accession>
<evidence type="ECO:0000256" key="3">
    <source>
        <dbReference type="ARBA" id="ARBA00022679"/>
    </source>
</evidence>
<evidence type="ECO:0000313" key="7">
    <source>
        <dbReference type="Proteomes" id="UP001363151"/>
    </source>
</evidence>
<name>A0ABR1FUD6_AURAN</name>
<dbReference type="CDD" id="cd00609">
    <property type="entry name" value="AAT_like"/>
    <property type="match status" value="1"/>
</dbReference>
<keyword evidence="7" id="KW-1185">Reference proteome</keyword>
<keyword evidence="4" id="KW-0663">Pyridoxal phosphate</keyword>
<dbReference type="GO" id="GO:0008483">
    <property type="term" value="F:transaminase activity"/>
    <property type="evidence" value="ECO:0007669"/>
    <property type="project" value="UniProtKB-KW"/>
</dbReference>
<sequence>MDARSAAFGFACGLAAYPLYQRVKQLRTDDAAPGPVKESTIRLMTRIAMQSGAVNLSQGFPNEAPPTAMVCAAAGALLAGDSEAAAAAMAKRLEALVPAGKRKDALNQYSFPYGAPALRRAIEAYYKRWYPTVAADADANVTVVMGATEGFAATIRALTEPGDVVAFFEPFHELYPSQLAIFGLTPRAVTLTAGKDAWGFDESQLDASLAGAKLLLFNDPHNPTGHRFSDAERDAIARLCAKHDVVVVTDEIYEHMCFRGGPHATLAARPDCAGRAVVVNSISKTAKATGWRIGWVVASAARTAKIRAVHDQLVACCPTPLQHGVAALLDHPETDETVLAAIAGEYEAKRDALAAALARAGFGLGPTPAGSYYLFVTFGGVAALAGLSPTDAALKMTRDFKVACVPGDNFYLGASKATHGAKYLRFAFVRSLDVIADAAANLAKLPS</sequence>
<comment type="caution">
    <text evidence="6">The sequence shown here is derived from an EMBL/GenBank/DDBJ whole genome shotgun (WGS) entry which is preliminary data.</text>
</comment>
<dbReference type="Proteomes" id="UP001363151">
    <property type="component" value="Unassembled WGS sequence"/>
</dbReference>
<protein>
    <submittedName>
        <fullName evidence="6">Aminotransferase</fullName>
    </submittedName>
</protein>
<dbReference type="InterPro" id="IPR051326">
    <property type="entry name" value="Kynurenine-oxoglutarate_AT"/>
</dbReference>
<keyword evidence="2 6" id="KW-0032">Aminotransferase</keyword>
<dbReference type="InterPro" id="IPR015424">
    <property type="entry name" value="PyrdxlP-dep_Trfase"/>
</dbReference>
<reference evidence="6 7" key="1">
    <citation type="submission" date="2024-03" db="EMBL/GenBank/DDBJ databases">
        <title>Aureococcus anophagefferens CCMP1851 and Kratosvirus quantuckense: Draft genome of a second virus-susceptible host strain in the model system.</title>
        <authorList>
            <person name="Chase E."/>
            <person name="Truchon A.R."/>
            <person name="Schepens W."/>
            <person name="Wilhelm S.W."/>
        </authorList>
    </citation>
    <scope>NUCLEOTIDE SEQUENCE [LARGE SCALE GENOMIC DNA]</scope>
    <source>
        <strain evidence="6 7">CCMP1851</strain>
    </source>
</reference>
<dbReference type="EMBL" id="JBBJCI010000227">
    <property type="protein sequence ID" value="KAK7238928.1"/>
    <property type="molecule type" value="Genomic_DNA"/>
</dbReference>
<organism evidence="6 7">
    <name type="scientific">Aureococcus anophagefferens</name>
    <name type="common">Harmful bloom alga</name>
    <dbReference type="NCBI Taxonomy" id="44056"/>
    <lineage>
        <taxon>Eukaryota</taxon>
        <taxon>Sar</taxon>
        <taxon>Stramenopiles</taxon>
        <taxon>Ochrophyta</taxon>
        <taxon>Pelagophyceae</taxon>
        <taxon>Pelagomonadales</taxon>
        <taxon>Pelagomonadaceae</taxon>
        <taxon>Aureococcus</taxon>
    </lineage>
</organism>
<evidence type="ECO:0000259" key="5">
    <source>
        <dbReference type="Pfam" id="PF00155"/>
    </source>
</evidence>
<comment type="cofactor">
    <cofactor evidence="1">
        <name>pyridoxal 5'-phosphate</name>
        <dbReference type="ChEBI" id="CHEBI:597326"/>
    </cofactor>
</comment>
<evidence type="ECO:0000313" key="6">
    <source>
        <dbReference type="EMBL" id="KAK7238928.1"/>
    </source>
</evidence>
<gene>
    <name evidence="6" type="ORF">SO694_00026212</name>
</gene>
<evidence type="ECO:0000256" key="2">
    <source>
        <dbReference type="ARBA" id="ARBA00022576"/>
    </source>
</evidence>
<proteinExistence type="predicted"/>
<dbReference type="Gene3D" id="3.40.640.10">
    <property type="entry name" value="Type I PLP-dependent aspartate aminotransferase-like (Major domain)"/>
    <property type="match status" value="1"/>
</dbReference>